<dbReference type="InterPro" id="IPR020610">
    <property type="entry name" value="Thiolase_AS"/>
</dbReference>
<dbReference type="InterPro" id="IPR020615">
    <property type="entry name" value="Thiolase_acyl_enz_int_AS"/>
</dbReference>
<evidence type="ECO:0000313" key="10">
    <source>
        <dbReference type="EMBL" id="RSU03364.1"/>
    </source>
</evidence>
<sequence length="391" mass="41278">MREVVIVSAVRTPIGKFKGAFNNTSAVSLGTSAVKELLNRSQVDPTSIDQVILGNVLQAGIGQNPARQVAIHSDIPTTTPAMTINEVCGSGLKSVILGKQAIQLGDADTVIVGGIENMSLSPLLHHRPLADQHFDESLLVDSMISDGLTDAFSHQHMGTTAEAVAEKYQITRQEQDTYANNSQLKAAAARDAGYFENEIVPVTLADGTVISEDQGIRPTSSEEKLATLKPAFQKDGTVTAGNASTINDGASVLLLMAKDVADAKNIPYMATVGAYSEIGNDPNYMGYAPYYAIKQLMTKMDCDISDIDLFEINEAFASQSLAIVKDLALPTEKVNINGGAIALGHPLGASGARILTTLLYTMERENKTNGIASLCVGGGIGLALAVSRPTK</sequence>
<dbReference type="PROSITE" id="PS00099">
    <property type="entry name" value="THIOLASE_3"/>
    <property type="match status" value="1"/>
</dbReference>
<dbReference type="Proteomes" id="UP000287101">
    <property type="component" value="Unassembled WGS sequence"/>
</dbReference>
<name>A0A430A8I4_9ENTE</name>
<dbReference type="FunFam" id="3.40.47.10:FF:000010">
    <property type="entry name" value="Acetyl-CoA acetyltransferase (Thiolase)"/>
    <property type="match status" value="1"/>
</dbReference>
<feature type="active site" description="Proton acceptor" evidence="6">
    <location>
        <position position="345"/>
    </location>
</feature>
<dbReference type="SUPFAM" id="SSF53901">
    <property type="entry name" value="Thiolase-like"/>
    <property type="match status" value="2"/>
</dbReference>
<dbReference type="PANTHER" id="PTHR18919:SF107">
    <property type="entry name" value="ACETYL-COA ACETYLTRANSFERASE, CYTOSOLIC"/>
    <property type="match status" value="1"/>
</dbReference>
<dbReference type="GO" id="GO:0003985">
    <property type="term" value="F:acetyl-CoA C-acetyltransferase activity"/>
    <property type="evidence" value="ECO:0007669"/>
    <property type="project" value="UniProtKB-EC"/>
</dbReference>
<feature type="domain" description="Thiolase N-terminal" evidence="8">
    <location>
        <begin position="4"/>
        <end position="258"/>
    </location>
</feature>
<protein>
    <recommendedName>
        <fullName evidence="2">acetyl-CoA C-acetyltransferase</fullName>
        <ecNumber evidence="2">2.3.1.9</ecNumber>
    </recommendedName>
    <alternativeName>
        <fullName evidence="5">Acetoacetyl-CoA thiolase</fullName>
    </alternativeName>
</protein>
<organism evidence="10 11">
    <name type="scientific">Vagococcus fessus</name>
    <dbReference type="NCBI Taxonomy" id="120370"/>
    <lineage>
        <taxon>Bacteria</taxon>
        <taxon>Bacillati</taxon>
        <taxon>Bacillota</taxon>
        <taxon>Bacilli</taxon>
        <taxon>Lactobacillales</taxon>
        <taxon>Enterococcaceae</taxon>
        <taxon>Vagococcus</taxon>
    </lineage>
</organism>
<dbReference type="InterPro" id="IPR020613">
    <property type="entry name" value="Thiolase_CS"/>
</dbReference>
<comment type="caution">
    <text evidence="10">The sequence shown here is derived from an EMBL/GenBank/DDBJ whole genome shotgun (WGS) entry which is preliminary data.</text>
</comment>
<dbReference type="PANTHER" id="PTHR18919">
    <property type="entry name" value="ACETYL-COA C-ACYLTRANSFERASE"/>
    <property type="match status" value="1"/>
</dbReference>
<keyword evidence="4 7" id="KW-0012">Acyltransferase</keyword>
<dbReference type="PIRSF" id="PIRSF000429">
    <property type="entry name" value="Ac-CoA_Ac_transf"/>
    <property type="match status" value="1"/>
</dbReference>
<dbReference type="CDD" id="cd00751">
    <property type="entry name" value="thiolase"/>
    <property type="match status" value="1"/>
</dbReference>
<evidence type="ECO:0000256" key="2">
    <source>
        <dbReference type="ARBA" id="ARBA00012705"/>
    </source>
</evidence>
<dbReference type="InterPro" id="IPR020617">
    <property type="entry name" value="Thiolase_C"/>
</dbReference>
<dbReference type="PROSITE" id="PS00737">
    <property type="entry name" value="THIOLASE_2"/>
    <property type="match status" value="1"/>
</dbReference>
<dbReference type="InterPro" id="IPR016039">
    <property type="entry name" value="Thiolase-like"/>
</dbReference>
<accession>A0A430A8I4</accession>
<evidence type="ECO:0000256" key="5">
    <source>
        <dbReference type="ARBA" id="ARBA00030755"/>
    </source>
</evidence>
<dbReference type="OrthoDB" id="9764892at2"/>
<dbReference type="Gene3D" id="3.40.47.10">
    <property type="match status" value="2"/>
</dbReference>
<dbReference type="PROSITE" id="PS00098">
    <property type="entry name" value="THIOLASE_1"/>
    <property type="match status" value="1"/>
</dbReference>
<comment type="similarity">
    <text evidence="1 7">Belongs to the thiolase-like superfamily. Thiolase family.</text>
</comment>
<keyword evidence="3 7" id="KW-0808">Transferase</keyword>
<evidence type="ECO:0000259" key="9">
    <source>
        <dbReference type="Pfam" id="PF02803"/>
    </source>
</evidence>
<reference evidence="10 11" key="1">
    <citation type="submission" date="2017-05" db="EMBL/GenBank/DDBJ databases">
        <title>Vagococcus spp. assemblies.</title>
        <authorList>
            <person name="Gulvik C.A."/>
        </authorList>
    </citation>
    <scope>NUCLEOTIDE SEQUENCE [LARGE SCALE GENOMIC DNA]</scope>
    <source>
        <strain evidence="10 11">CCUG 41755</strain>
    </source>
</reference>
<evidence type="ECO:0000256" key="4">
    <source>
        <dbReference type="ARBA" id="ARBA00023315"/>
    </source>
</evidence>
<dbReference type="Pfam" id="PF00108">
    <property type="entry name" value="Thiolase_N"/>
    <property type="match status" value="1"/>
</dbReference>
<evidence type="ECO:0000256" key="1">
    <source>
        <dbReference type="ARBA" id="ARBA00010982"/>
    </source>
</evidence>
<feature type="active site" description="Acyl-thioester intermediate" evidence="6">
    <location>
        <position position="88"/>
    </location>
</feature>
<evidence type="ECO:0000313" key="11">
    <source>
        <dbReference type="Proteomes" id="UP000287101"/>
    </source>
</evidence>
<proteinExistence type="inferred from homology"/>
<dbReference type="AlphaFoldDB" id="A0A430A8I4"/>
<feature type="active site" description="Proton acceptor" evidence="6">
    <location>
        <position position="375"/>
    </location>
</feature>
<evidence type="ECO:0000256" key="3">
    <source>
        <dbReference type="ARBA" id="ARBA00022679"/>
    </source>
</evidence>
<feature type="domain" description="Thiolase C-terminal" evidence="9">
    <location>
        <begin position="268"/>
        <end position="387"/>
    </location>
</feature>
<evidence type="ECO:0000259" key="8">
    <source>
        <dbReference type="Pfam" id="PF00108"/>
    </source>
</evidence>
<keyword evidence="11" id="KW-1185">Reference proteome</keyword>
<dbReference type="InterPro" id="IPR002155">
    <property type="entry name" value="Thiolase"/>
</dbReference>
<dbReference type="InterPro" id="IPR020616">
    <property type="entry name" value="Thiolase_N"/>
</dbReference>
<gene>
    <name evidence="10" type="ORF">CBF31_06535</name>
</gene>
<dbReference type="RefSeq" id="WP_126831573.1">
    <property type="nucleotide sequence ID" value="NZ_CBCRYB010000001.1"/>
</dbReference>
<dbReference type="Pfam" id="PF02803">
    <property type="entry name" value="Thiolase_C"/>
    <property type="match status" value="1"/>
</dbReference>
<dbReference type="EC" id="2.3.1.9" evidence="2"/>
<evidence type="ECO:0000256" key="6">
    <source>
        <dbReference type="PIRSR" id="PIRSR000429-1"/>
    </source>
</evidence>
<evidence type="ECO:0000256" key="7">
    <source>
        <dbReference type="RuleBase" id="RU003557"/>
    </source>
</evidence>
<dbReference type="EMBL" id="NGJY01000002">
    <property type="protein sequence ID" value="RSU03364.1"/>
    <property type="molecule type" value="Genomic_DNA"/>
</dbReference>
<dbReference type="NCBIfam" id="TIGR01930">
    <property type="entry name" value="AcCoA-C-Actrans"/>
    <property type="match status" value="1"/>
</dbReference>